<dbReference type="AlphaFoldDB" id="A0A7J5UUW3"/>
<dbReference type="PROSITE" id="PS50046">
    <property type="entry name" value="PHYTOCHROME_2"/>
    <property type="match status" value="1"/>
</dbReference>
<accession>A0A7J5UUW3</accession>
<dbReference type="PANTHER" id="PTHR43156">
    <property type="entry name" value="STAGE II SPORULATION PROTEIN E-RELATED"/>
    <property type="match status" value="1"/>
</dbReference>
<dbReference type="InterPro" id="IPR036457">
    <property type="entry name" value="PPM-type-like_dom_sf"/>
</dbReference>
<dbReference type="Pfam" id="PF08446">
    <property type="entry name" value="PAS_2"/>
    <property type="match status" value="1"/>
</dbReference>
<evidence type="ECO:0000313" key="8">
    <source>
        <dbReference type="Proteomes" id="UP000451860"/>
    </source>
</evidence>
<evidence type="ECO:0000256" key="2">
    <source>
        <dbReference type="ARBA" id="ARBA00022606"/>
    </source>
</evidence>
<dbReference type="OrthoDB" id="23692at2"/>
<keyword evidence="8" id="KW-1185">Reference proteome</keyword>
<dbReference type="SMART" id="SM00065">
    <property type="entry name" value="GAF"/>
    <property type="match status" value="1"/>
</dbReference>
<dbReference type="Gene3D" id="3.30.450.20">
    <property type="entry name" value="PAS domain"/>
    <property type="match status" value="1"/>
</dbReference>
<dbReference type="RefSeq" id="WP_152199278.1">
    <property type="nucleotide sequence ID" value="NZ_VUKF01000001.1"/>
</dbReference>
<dbReference type="Pfam" id="PF07228">
    <property type="entry name" value="SpoIIE"/>
    <property type="match status" value="1"/>
</dbReference>
<dbReference type="InterPro" id="IPR003018">
    <property type="entry name" value="GAF"/>
</dbReference>
<dbReference type="Gene3D" id="3.30.450.40">
    <property type="match status" value="1"/>
</dbReference>
<dbReference type="SMART" id="SM00331">
    <property type="entry name" value="PP2C_SIG"/>
    <property type="match status" value="1"/>
</dbReference>
<keyword evidence="4" id="KW-0157">Chromophore</keyword>
<evidence type="ECO:0000259" key="6">
    <source>
        <dbReference type="PROSITE" id="PS50046"/>
    </source>
</evidence>
<keyword evidence="5" id="KW-0675">Receptor</keyword>
<dbReference type="InterPro" id="IPR001294">
    <property type="entry name" value="Phytochrome"/>
</dbReference>
<feature type="domain" description="Phytochrome chromophore attachment site" evidence="6">
    <location>
        <begin position="150"/>
        <end position="309"/>
    </location>
</feature>
<dbReference type="Pfam" id="PF00360">
    <property type="entry name" value="PHY"/>
    <property type="match status" value="1"/>
</dbReference>
<keyword evidence="3" id="KW-0378">Hydrolase</keyword>
<dbReference type="InterPro" id="IPR035965">
    <property type="entry name" value="PAS-like_dom_sf"/>
</dbReference>
<sequence length="743" mass="78851">MTIDDQTALDEVDLQACEAEPIHVPGAVQRRGVLLVVDDDVVVQVSDNLPDLLGVAVEAALGRPPAAVLGEEAASGLRLSESRAGGPLGDTVRQLTIRGGDWLVATHRSSDGSALVEAEPLPAPGADGTPDATVFQQAHGVLREAAAASSVEEIYDLAADGVRRLTGFDRVMVYRFDRDHNGQVVAEARREDLEPYLGLHYPASDIPAQARALYEKNWIRLISDTAAPTARLVPALHPRTGAPTDLTFSTLRAVSGVHVQYLHNMGVRSSMSISLLDDGRLWGMIACHHVAGPHTPSLAVRAATETLAAGLSLQAVVRAAADRARYAQVVAGELRRLTGATDDGPLAEAVAQPRLLELLDADGLMLRVGGTSAAVGLVPPDVDDVVRALRETDDGATVADTTGLRTYDALSTALPGHGDLGEVAGALVVPLPDGDTFALFRREVAREVAWGGNPDDKPVTVGDDGVARLGPRRSFARWQQVVRGTARPWSVEDVEAAAAVRRLVVEMLYRRTRPELGAALALQRSSLPERLPQPAGWQVAARYRPADGGRVGGDWYDSFELASGHVALVVGDVAGHGLPAASSMNQLRNGMRSLLVAHDGAVAPALEALDRLAKQLLPGVMATLWAGVLDPDTGVVDHVCAGHLPPLVVRDGHARWAEVTRNLPLGFLSGRPDGGRLTLAPGESLLLFSDGLVERRDASMRTRLEELRATTEVTLDLEVLEHRLAGLESEDDATMLLVTAPAR</sequence>
<dbReference type="InterPro" id="IPR029016">
    <property type="entry name" value="GAF-like_dom_sf"/>
</dbReference>
<dbReference type="GO" id="GO:0009881">
    <property type="term" value="F:photoreceptor activity"/>
    <property type="evidence" value="ECO:0007669"/>
    <property type="project" value="UniProtKB-KW"/>
</dbReference>
<dbReference type="GO" id="GO:0009584">
    <property type="term" value="P:detection of visible light"/>
    <property type="evidence" value="ECO:0007669"/>
    <property type="project" value="InterPro"/>
</dbReference>
<dbReference type="SUPFAM" id="SSF55785">
    <property type="entry name" value="PYP-like sensor domain (PAS domain)"/>
    <property type="match status" value="1"/>
</dbReference>
<dbReference type="GO" id="GO:0006355">
    <property type="term" value="P:regulation of DNA-templated transcription"/>
    <property type="evidence" value="ECO:0007669"/>
    <property type="project" value="InterPro"/>
</dbReference>
<dbReference type="Gene3D" id="3.30.450.270">
    <property type="match status" value="1"/>
</dbReference>
<evidence type="ECO:0000256" key="4">
    <source>
        <dbReference type="ARBA" id="ARBA00022991"/>
    </source>
</evidence>
<dbReference type="PRINTS" id="PR01033">
    <property type="entry name" value="PHYTOCHROME"/>
</dbReference>
<dbReference type="Pfam" id="PF01590">
    <property type="entry name" value="GAF"/>
    <property type="match status" value="1"/>
</dbReference>
<evidence type="ECO:0000256" key="1">
    <source>
        <dbReference type="ARBA" id="ARBA00022543"/>
    </source>
</evidence>
<comment type="caution">
    <text evidence="7">The sequence shown here is derived from an EMBL/GenBank/DDBJ whole genome shotgun (WGS) entry which is preliminary data.</text>
</comment>
<dbReference type="PANTHER" id="PTHR43156:SF2">
    <property type="entry name" value="STAGE II SPORULATION PROTEIN E"/>
    <property type="match status" value="1"/>
</dbReference>
<dbReference type="Gene3D" id="3.60.40.10">
    <property type="entry name" value="PPM-type phosphatase domain"/>
    <property type="match status" value="1"/>
</dbReference>
<protein>
    <submittedName>
        <fullName evidence="7">SpoIIE family protein phosphatase</fullName>
    </submittedName>
</protein>
<dbReference type="InterPro" id="IPR016132">
    <property type="entry name" value="Phyto_chromo_attachment"/>
</dbReference>
<dbReference type="InterPro" id="IPR001932">
    <property type="entry name" value="PPM-type_phosphatase-like_dom"/>
</dbReference>
<keyword evidence="2" id="KW-0716">Sensory transduction</keyword>
<dbReference type="Proteomes" id="UP000451860">
    <property type="component" value="Unassembled WGS sequence"/>
</dbReference>
<reference evidence="7 8" key="1">
    <citation type="submission" date="2019-10" db="EMBL/GenBank/DDBJ databases">
        <title>Georgenia wutianyii sp. nov. and Georgenia yuyongxinii sp. nov. isolated from plateau pika (Ochotona curzoniae) in the Qinghai-Tibet plateau of China.</title>
        <authorList>
            <person name="Tian Z."/>
        </authorList>
    </citation>
    <scope>NUCLEOTIDE SEQUENCE [LARGE SCALE GENOMIC DNA]</scope>
    <source>
        <strain evidence="7 8">DSM 21501</strain>
    </source>
</reference>
<proteinExistence type="predicted"/>
<dbReference type="InterPro" id="IPR043150">
    <property type="entry name" value="Phytochrome_PHY_sf"/>
</dbReference>
<gene>
    <name evidence="7" type="ORF">GB883_00035</name>
</gene>
<keyword evidence="1" id="KW-0600">Photoreceptor protein</keyword>
<evidence type="ECO:0000313" key="7">
    <source>
        <dbReference type="EMBL" id="KAE8766068.1"/>
    </source>
</evidence>
<organism evidence="7 8">
    <name type="scientific">Georgenia thermotolerans</name>
    <dbReference type="NCBI Taxonomy" id="527326"/>
    <lineage>
        <taxon>Bacteria</taxon>
        <taxon>Bacillati</taxon>
        <taxon>Actinomycetota</taxon>
        <taxon>Actinomycetes</taxon>
        <taxon>Micrococcales</taxon>
        <taxon>Bogoriellaceae</taxon>
        <taxon>Georgenia</taxon>
    </lineage>
</organism>
<dbReference type="EMBL" id="WHJE01000001">
    <property type="protein sequence ID" value="KAE8766068.1"/>
    <property type="molecule type" value="Genomic_DNA"/>
</dbReference>
<dbReference type="InterPro" id="IPR052016">
    <property type="entry name" value="Bact_Sigma-Reg"/>
</dbReference>
<evidence type="ECO:0000256" key="5">
    <source>
        <dbReference type="ARBA" id="ARBA00023170"/>
    </source>
</evidence>
<evidence type="ECO:0000256" key="3">
    <source>
        <dbReference type="ARBA" id="ARBA00022801"/>
    </source>
</evidence>
<dbReference type="InterPro" id="IPR013515">
    <property type="entry name" value="Phytochrome_cen-reg"/>
</dbReference>
<dbReference type="InterPro" id="IPR013654">
    <property type="entry name" value="PAS_2"/>
</dbReference>
<dbReference type="SUPFAM" id="SSF55781">
    <property type="entry name" value="GAF domain-like"/>
    <property type="match status" value="2"/>
</dbReference>
<dbReference type="SUPFAM" id="SSF81606">
    <property type="entry name" value="PP2C-like"/>
    <property type="match status" value="1"/>
</dbReference>
<name>A0A7J5UUW3_9MICO</name>
<dbReference type="GO" id="GO:0016791">
    <property type="term" value="F:phosphatase activity"/>
    <property type="evidence" value="ECO:0007669"/>
    <property type="project" value="TreeGrafter"/>
</dbReference>